<dbReference type="Pfam" id="PF19781">
    <property type="entry name" value="DUF6266"/>
    <property type="match status" value="1"/>
</dbReference>
<dbReference type="InterPro" id="IPR046233">
    <property type="entry name" value="DUF6266"/>
</dbReference>
<organism evidence="1 2">
    <name type="scientific">Parapedobacter composti</name>
    <dbReference type="NCBI Taxonomy" id="623281"/>
    <lineage>
        <taxon>Bacteria</taxon>
        <taxon>Pseudomonadati</taxon>
        <taxon>Bacteroidota</taxon>
        <taxon>Sphingobacteriia</taxon>
        <taxon>Sphingobacteriales</taxon>
        <taxon>Sphingobacteriaceae</taxon>
        <taxon>Parapedobacter</taxon>
    </lineage>
</organism>
<protein>
    <submittedName>
        <fullName evidence="1">Uncharacterized protein</fullName>
    </submittedName>
</protein>
<dbReference type="EMBL" id="FOLL01000006">
    <property type="protein sequence ID" value="SFC19026.1"/>
    <property type="molecule type" value="Genomic_DNA"/>
</dbReference>
<name>A0A1I1H5I0_9SPHI</name>
<dbReference type="STRING" id="623281.SAMN05421747_1065"/>
<dbReference type="AlphaFoldDB" id="A0A1I1H5I0"/>
<evidence type="ECO:0000313" key="2">
    <source>
        <dbReference type="Proteomes" id="UP000199577"/>
    </source>
</evidence>
<reference evidence="1 2" key="1">
    <citation type="submission" date="2016-10" db="EMBL/GenBank/DDBJ databases">
        <authorList>
            <person name="de Groot N.N."/>
        </authorList>
    </citation>
    <scope>NUCLEOTIDE SEQUENCE [LARGE SCALE GENOMIC DNA]</scope>
    <source>
        <strain evidence="1 2">DSM 22900</strain>
    </source>
</reference>
<sequence>MAIFKKGINGAFSGTIGSTVGASWRHIHYMRSLPKPSKKPASPQQLAQRARFALAVSFLQPMKWLVNLGFNDRQRGRSTGYNRALQLFITQAITGDYPDYGIDFSKVTVSQGNMDKLVGLSVASDAPNTLSLAWTDLSEGAVDPGEVKGSYDDDRVYVLLYNRTEQLFTTNRSALRGSEGLQLELPPVFAGHEFHAWAFVRHRDGMRQSTSQYAGTVVLAGEPDPGP</sequence>
<proteinExistence type="predicted"/>
<keyword evidence="2" id="KW-1185">Reference proteome</keyword>
<dbReference type="Proteomes" id="UP000199577">
    <property type="component" value="Unassembled WGS sequence"/>
</dbReference>
<gene>
    <name evidence="1" type="ORF">SAMN05421747_1065</name>
</gene>
<dbReference type="OrthoDB" id="665435at2"/>
<dbReference type="RefSeq" id="WP_090973070.1">
    <property type="nucleotide sequence ID" value="NZ_FOLL01000006.1"/>
</dbReference>
<accession>A0A1I1H5I0</accession>
<evidence type="ECO:0000313" key="1">
    <source>
        <dbReference type="EMBL" id="SFC19026.1"/>
    </source>
</evidence>